<reference evidence="1" key="1">
    <citation type="submission" date="2014-09" db="EMBL/GenBank/DDBJ databases">
        <authorList>
            <person name="Magalhaes I.L.F."/>
            <person name="Oliveira U."/>
            <person name="Santos F.R."/>
            <person name="Vidigal T.H.D.A."/>
            <person name="Brescovit A.D."/>
            <person name="Santos A.J."/>
        </authorList>
    </citation>
    <scope>NUCLEOTIDE SEQUENCE</scope>
    <source>
        <tissue evidence="1">Shoot tissue taken approximately 20 cm above the soil surface</tissue>
    </source>
</reference>
<name>A0A0A9AC76_ARUDO</name>
<accession>A0A0A9AC76</accession>
<proteinExistence type="predicted"/>
<organism evidence="1">
    <name type="scientific">Arundo donax</name>
    <name type="common">Giant reed</name>
    <name type="synonym">Donax arundinaceus</name>
    <dbReference type="NCBI Taxonomy" id="35708"/>
    <lineage>
        <taxon>Eukaryota</taxon>
        <taxon>Viridiplantae</taxon>
        <taxon>Streptophyta</taxon>
        <taxon>Embryophyta</taxon>
        <taxon>Tracheophyta</taxon>
        <taxon>Spermatophyta</taxon>
        <taxon>Magnoliopsida</taxon>
        <taxon>Liliopsida</taxon>
        <taxon>Poales</taxon>
        <taxon>Poaceae</taxon>
        <taxon>PACMAD clade</taxon>
        <taxon>Arundinoideae</taxon>
        <taxon>Arundineae</taxon>
        <taxon>Arundo</taxon>
    </lineage>
</organism>
<dbReference type="AlphaFoldDB" id="A0A0A9AC76"/>
<sequence length="17" mass="2076">MNFSLNFMHVKCFCKLL</sequence>
<reference evidence="1" key="2">
    <citation type="journal article" date="2015" name="Data Brief">
        <title>Shoot transcriptome of the giant reed, Arundo donax.</title>
        <authorList>
            <person name="Barrero R.A."/>
            <person name="Guerrero F.D."/>
            <person name="Moolhuijzen P."/>
            <person name="Goolsby J.A."/>
            <person name="Tidwell J."/>
            <person name="Bellgard S.E."/>
            <person name="Bellgard M.I."/>
        </authorList>
    </citation>
    <scope>NUCLEOTIDE SEQUENCE</scope>
    <source>
        <tissue evidence="1">Shoot tissue taken approximately 20 cm above the soil surface</tissue>
    </source>
</reference>
<dbReference type="EMBL" id="GBRH01253233">
    <property type="protein sequence ID" value="JAD44662.1"/>
    <property type="molecule type" value="Transcribed_RNA"/>
</dbReference>
<protein>
    <submittedName>
        <fullName evidence="1">Uncharacterized protein</fullName>
    </submittedName>
</protein>
<evidence type="ECO:0000313" key="1">
    <source>
        <dbReference type="EMBL" id="JAD44662.1"/>
    </source>
</evidence>